<dbReference type="PANTHER" id="PTHR11361:SF34">
    <property type="entry name" value="DNA MISMATCH REPAIR PROTEIN MSH1, MITOCHONDRIAL"/>
    <property type="match status" value="1"/>
</dbReference>
<keyword evidence="6 9" id="KW-0238">DNA-binding</keyword>
<dbReference type="InterPro" id="IPR027417">
    <property type="entry name" value="P-loop_NTPase"/>
</dbReference>
<dbReference type="InterPro" id="IPR007861">
    <property type="entry name" value="DNA_mismatch_repair_MutS_clamp"/>
</dbReference>
<dbReference type="Gene3D" id="3.40.1170.10">
    <property type="entry name" value="DNA repair protein MutS, domain I"/>
    <property type="match status" value="1"/>
</dbReference>
<keyword evidence="7 9" id="KW-0234">DNA repair</keyword>
<dbReference type="GO" id="GO:0005524">
    <property type="term" value="F:ATP binding"/>
    <property type="evidence" value="ECO:0007669"/>
    <property type="project" value="UniProtKB-UniRule"/>
</dbReference>
<reference evidence="12" key="2">
    <citation type="journal article" date="2021" name="PeerJ">
        <title>Extensive microbial diversity within the chicken gut microbiome revealed by metagenomics and culture.</title>
        <authorList>
            <person name="Gilroy R."/>
            <person name="Ravi A."/>
            <person name="Getino M."/>
            <person name="Pursley I."/>
            <person name="Horton D.L."/>
            <person name="Alikhan N.F."/>
            <person name="Baker D."/>
            <person name="Gharbi K."/>
            <person name="Hall N."/>
            <person name="Watson M."/>
            <person name="Adriaenssens E.M."/>
            <person name="Foster-Nyarko E."/>
            <person name="Jarju S."/>
            <person name="Secka A."/>
            <person name="Antonio M."/>
            <person name="Oren A."/>
            <person name="Chaudhuri R.R."/>
            <person name="La Ragione R."/>
            <person name="Hildebrand F."/>
            <person name="Pallen M.J."/>
        </authorList>
    </citation>
    <scope>NUCLEOTIDE SEQUENCE</scope>
    <source>
        <strain evidence="12">B1-8020</strain>
    </source>
</reference>
<feature type="domain" description="DNA mismatch repair proteins mutS family" evidence="11">
    <location>
        <begin position="682"/>
        <end position="698"/>
    </location>
</feature>
<feature type="binding site" evidence="9">
    <location>
        <begin position="608"/>
        <end position="615"/>
    </location>
    <ligand>
        <name>ATP</name>
        <dbReference type="ChEBI" id="CHEBI:30616"/>
    </ligand>
</feature>
<comment type="similarity">
    <text evidence="1 9 10">Belongs to the DNA mismatch repair MutS family.</text>
</comment>
<dbReference type="NCBIfam" id="TIGR01070">
    <property type="entry name" value="mutS1"/>
    <property type="match status" value="1"/>
</dbReference>
<proteinExistence type="inferred from homology"/>
<evidence type="ECO:0000256" key="5">
    <source>
        <dbReference type="ARBA" id="ARBA00022840"/>
    </source>
</evidence>
<dbReference type="Proteomes" id="UP000823604">
    <property type="component" value="Unassembled WGS sequence"/>
</dbReference>
<dbReference type="InterPro" id="IPR017261">
    <property type="entry name" value="DNA_mismatch_repair_MutS/MSH"/>
</dbReference>
<dbReference type="SUPFAM" id="SSF53150">
    <property type="entry name" value="DNA repair protein MutS, domain II"/>
    <property type="match status" value="1"/>
</dbReference>
<evidence type="ECO:0000256" key="9">
    <source>
        <dbReference type="HAMAP-Rule" id="MF_00096"/>
    </source>
</evidence>
<dbReference type="Pfam" id="PF05188">
    <property type="entry name" value="MutS_II"/>
    <property type="match status" value="1"/>
</dbReference>
<evidence type="ECO:0000256" key="4">
    <source>
        <dbReference type="ARBA" id="ARBA00022763"/>
    </source>
</evidence>
<dbReference type="FunFam" id="3.40.50.300:FF:000870">
    <property type="entry name" value="MutS protein homolog 4"/>
    <property type="match status" value="1"/>
</dbReference>
<evidence type="ECO:0000256" key="2">
    <source>
        <dbReference type="ARBA" id="ARBA00021982"/>
    </source>
</evidence>
<evidence type="ECO:0000259" key="11">
    <source>
        <dbReference type="PROSITE" id="PS00486"/>
    </source>
</evidence>
<dbReference type="SUPFAM" id="SSF52540">
    <property type="entry name" value="P-loop containing nucleoside triphosphate hydrolases"/>
    <property type="match status" value="1"/>
</dbReference>
<dbReference type="InterPro" id="IPR016151">
    <property type="entry name" value="DNA_mismatch_repair_MutS_N"/>
</dbReference>
<evidence type="ECO:0000256" key="8">
    <source>
        <dbReference type="ARBA" id="ARBA00024647"/>
    </source>
</evidence>
<protein>
    <recommendedName>
        <fullName evidence="2 9">DNA mismatch repair protein MutS</fullName>
    </recommendedName>
</protein>
<evidence type="ECO:0000256" key="6">
    <source>
        <dbReference type="ARBA" id="ARBA00023125"/>
    </source>
</evidence>
<dbReference type="Gene3D" id="1.10.1420.10">
    <property type="match status" value="2"/>
</dbReference>
<keyword evidence="4 9" id="KW-0227">DNA damage</keyword>
<dbReference type="Pfam" id="PF00488">
    <property type="entry name" value="MutS_V"/>
    <property type="match status" value="1"/>
</dbReference>
<reference evidence="12" key="1">
    <citation type="submission" date="2020-10" db="EMBL/GenBank/DDBJ databases">
        <authorList>
            <person name="Gilroy R."/>
        </authorList>
    </citation>
    <scope>NUCLEOTIDE SEQUENCE</scope>
    <source>
        <strain evidence="12">B1-8020</strain>
    </source>
</reference>
<dbReference type="InterPro" id="IPR036678">
    <property type="entry name" value="MutS_con_dom_sf"/>
</dbReference>
<accession>A0A9D9NFR6</accession>
<evidence type="ECO:0000256" key="1">
    <source>
        <dbReference type="ARBA" id="ARBA00006271"/>
    </source>
</evidence>
<dbReference type="GO" id="GO:0003684">
    <property type="term" value="F:damaged DNA binding"/>
    <property type="evidence" value="ECO:0007669"/>
    <property type="project" value="UniProtKB-UniRule"/>
</dbReference>
<dbReference type="InterPro" id="IPR005748">
    <property type="entry name" value="DNA_mismatch_repair_MutS"/>
</dbReference>
<dbReference type="InterPro" id="IPR007695">
    <property type="entry name" value="DNA_mismatch_repair_MutS-lik_N"/>
</dbReference>
<keyword evidence="3 9" id="KW-0547">Nucleotide-binding</keyword>
<dbReference type="GO" id="GO:0005829">
    <property type="term" value="C:cytosol"/>
    <property type="evidence" value="ECO:0007669"/>
    <property type="project" value="TreeGrafter"/>
</dbReference>
<dbReference type="EMBL" id="JADIMA010000001">
    <property type="protein sequence ID" value="MBO8472007.1"/>
    <property type="molecule type" value="Genomic_DNA"/>
</dbReference>
<gene>
    <name evidence="9 12" type="primary">mutS</name>
    <name evidence="12" type="ORF">IAB81_00030</name>
</gene>
<dbReference type="InterPro" id="IPR036187">
    <property type="entry name" value="DNA_mismatch_repair_MutS_sf"/>
</dbReference>
<dbReference type="SUPFAM" id="SSF55271">
    <property type="entry name" value="DNA repair protein MutS, domain I"/>
    <property type="match status" value="1"/>
</dbReference>
<dbReference type="CDD" id="cd03284">
    <property type="entry name" value="ABC_MutS1"/>
    <property type="match status" value="1"/>
</dbReference>
<dbReference type="GO" id="GO:0030983">
    <property type="term" value="F:mismatched DNA binding"/>
    <property type="evidence" value="ECO:0007669"/>
    <property type="project" value="InterPro"/>
</dbReference>
<dbReference type="HAMAP" id="MF_00096">
    <property type="entry name" value="MutS"/>
    <property type="match status" value="1"/>
</dbReference>
<dbReference type="Pfam" id="PF05192">
    <property type="entry name" value="MutS_III"/>
    <property type="match status" value="1"/>
</dbReference>
<dbReference type="SMART" id="SM00534">
    <property type="entry name" value="MUTSac"/>
    <property type="match status" value="1"/>
</dbReference>
<dbReference type="Gene3D" id="3.40.50.300">
    <property type="entry name" value="P-loop containing nucleotide triphosphate hydrolases"/>
    <property type="match status" value="1"/>
</dbReference>
<dbReference type="NCBIfam" id="NF003810">
    <property type="entry name" value="PRK05399.1"/>
    <property type="match status" value="1"/>
</dbReference>
<comment type="caution">
    <text evidence="12">The sequence shown here is derived from an EMBL/GenBank/DDBJ whole genome shotgun (WGS) entry which is preliminary data.</text>
</comment>
<evidence type="ECO:0000256" key="3">
    <source>
        <dbReference type="ARBA" id="ARBA00022741"/>
    </source>
</evidence>
<organism evidence="12 13">
    <name type="scientific">Candidatus Merdivivens pullicola</name>
    <dbReference type="NCBI Taxonomy" id="2840872"/>
    <lineage>
        <taxon>Bacteria</taxon>
        <taxon>Pseudomonadati</taxon>
        <taxon>Bacteroidota</taxon>
        <taxon>Bacteroidia</taxon>
        <taxon>Bacteroidales</taxon>
        <taxon>Muribaculaceae</taxon>
        <taxon>Muribaculaceae incertae sedis</taxon>
        <taxon>Candidatus Merdivivens</taxon>
    </lineage>
</organism>
<dbReference type="InterPro" id="IPR007696">
    <property type="entry name" value="DNA_mismatch_repair_MutS_core"/>
</dbReference>
<dbReference type="GO" id="GO:0006298">
    <property type="term" value="P:mismatch repair"/>
    <property type="evidence" value="ECO:0007669"/>
    <property type="project" value="UniProtKB-UniRule"/>
</dbReference>
<dbReference type="InterPro" id="IPR000432">
    <property type="entry name" value="DNA_mismatch_repair_MutS_C"/>
</dbReference>
<sequence length="862" mass="95996">MKQYFEVKAKYPEAILLFRVGDFYETFGEDAVTASKVLGIVLTKRANGYAASVDLAGFPHHSIDLYLPKLVRAGYKVAVCDQLEDPKLTKKIVKRGVTELVTPGVAYNEQLLDSRENNFLAALAFDKETVGMAFLDISTGTFKAAQGNLEYAEMLVGSFAPKEILVPRGYEKGVREHFGDKYYISTLDEWAFVYESSYRKLSRQFGVESLKGFGVSRIPVGVAAAGAILVYLEHTEHSDIGHICSISRIDENDYVWMDRFTVRNLEIFSSSAGHDGVSLLDVMDRCASPMGSRMLRSWLAMPIMDVRQLGGRYDAVSYFIENKDALSEVRERIGEIGDLERIVSRAAAGRISPREMMQLKRGLKQGSPIKSLCSRKGIDSLNVLTGRIDSCEQLVSLIEGTLAAEPAAAIGKGDVIAQGVNAELDELRNLAAHSKEYLLNLQQREIERTGIPSLKIGYNSVFGYYLEVRNTYKDKAPAEWIRKQTLVNAERYITEELKEYESKILGAQERIYNLETSIYQDLIAAIREKVPVIRENCDAIAAIDVLASFAVSAIEHNYCRPEMSRGHSLDIKAGRHPVIETLMPAGEEYVANDLHLDNTEQQIIILTGPNMAGKSALLRQTALIVLMAQVGSFVPAASAKIGVTDKIFTRVGASDNISRGESTFMVEMTETAMILHNLSERSLVLLDEIGRGTSTYDGMSIARAIVQYIHEDGKGAKTLFATHYHELNDLEQIYSRVKNFHIAVKEVDNQVIFLRKLLPGGVAHSFGIHVARMAGMPRKVIIMAERTLKALEEGRPDKDISKRGTVREGRVEEDGSIQLSLFQLEDPLLMTLRDTLNDVDINNITPLQAFDLLRELKRKMGI</sequence>
<name>A0A9D9NFR6_9BACT</name>
<dbReference type="Pfam" id="PF01624">
    <property type="entry name" value="MutS_I"/>
    <property type="match status" value="1"/>
</dbReference>
<dbReference type="GO" id="GO:0140664">
    <property type="term" value="F:ATP-dependent DNA damage sensor activity"/>
    <property type="evidence" value="ECO:0007669"/>
    <property type="project" value="InterPro"/>
</dbReference>
<evidence type="ECO:0000313" key="12">
    <source>
        <dbReference type="EMBL" id="MBO8472007.1"/>
    </source>
</evidence>
<dbReference type="Pfam" id="PF05190">
    <property type="entry name" value="MutS_IV"/>
    <property type="match status" value="1"/>
</dbReference>
<comment type="function">
    <text evidence="8 9">This protein is involved in the repair of mismatches in DNA. It is possible that it carries out the mismatch recognition step. This protein has a weak ATPase activity.</text>
</comment>
<dbReference type="PIRSF" id="PIRSF037677">
    <property type="entry name" value="DNA_mis_repair_Msh6"/>
    <property type="match status" value="1"/>
</dbReference>
<dbReference type="SMART" id="SM00533">
    <property type="entry name" value="MUTSd"/>
    <property type="match status" value="1"/>
</dbReference>
<evidence type="ECO:0000256" key="10">
    <source>
        <dbReference type="RuleBase" id="RU003756"/>
    </source>
</evidence>
<dbReference type="InterPro" id="IPR007860">
    <property type="entry name" value="DNA_mmatch_repair_MutS_con_dom"/>
</dbReference>
<dbReference type="Gene3D" id="3.30.420.110">
    <property type="entry name" value="MutS, connector domain"/>
    <property type="match status" value="1"/>
</dbReference>
<dbReference type="InterPro" id="IPR045076">
    <property type="entry name" value="MutS"/>
</dbReference>
<keyword evidence="5 9" id="KW-0067">ATP-binding</keyword>
<evidence type="ECO:0000256" key="7">
    <source>
        <dbReference type="ARBA" id="ARBA00023204"/>
    </source>
</evidence>
<dbReference type="PROSITE" id="PS00486">
    <property type="entry name" value="DNA_MISMATCH_REPAIR_2"/>
    <property type="match status" value="1"/>
</dbReference>
<dbReference type="AlphaFoldDB" id="A0A9D9NFR6"/>
<dbReference type="PANTHER" id="PTHR11361">
    <property type="entry name" value="DNA MISMATCH REPAIR PROTEIN MUTS FAMILY MEMBER"/>
    <property type="match status" value="1"/>
</dbReference>
<dbReference type="SUPFAM" id="SSF48334">
    <property type="entry name" value="DNA repair protein MutS, domain III"/>
    <property type="match status" value="1"/>
</dbReference>
<evidence type="ECO:0000313" key="13">
    <source>
        <dbReference type="Proteomes" id="UP000823604"/>
    </source>
</evidence>